<accession>A0A0N4TC44</accession>
<evidence type="ECO:0000313" key="3">
    <source>
        <dbReference type="WBParaSite" id="BPAG_0000578101-mRNA-1"/>
    </source>
</evidence>
<sequence>MVARLVHVSASVARLVHVSASVARLVHVPVFVAKLLAGTNERATMTDGCASLIEAISAKCSNEWVHGTLPVETTKVAVEFSCLWRVSEELRYINLTEVRDPPHSFIESGNVPLTFTVRRKLVYPSSRQVAT</sequence>
<keyword evidence="2" id="KW-1185">Reference proteome</keyword>
<proteinExistence type="predicted"/>
<reference evidence="3" key="1">
    <citation type="submission" date="2017-02" db="UniProtKB">
        <authorList>
            <consortium name="WormBaseParasite"/>
        </authorList>
    </citation>
    <scope>IDENTIFICATION</scope>
</reference>
<organism evidence="3">
    <name type="scientific">Brugia pahangi</name>
    <name type="common">Filarial nematode worm</name>
    <dbReference type="NCBI Taxonomy" id="6280"/>
    <lineage>
        <taxon>Eukaryota</taxon>
        <taxon>Metazoa</taxon>
        <taxon>Ecdysozoa</taxon>
        <taxon>Nematoda</taxon>
        <taxon>Chromadorea</taxon>
        <taxon>Rhabditida</taxon>
        <taxon>Spirurina</taxon>
        <taxon>Spiruromorpha</taxon>
        <taxon>Filarioidea</taxon>
        <taxon>Onchocercidae</taxon>
        <taxon>Brugia</taxon>
    </lineage>
</organism>
<dbReference type="Proteomes" id="UP000278627">
    <property type="component" value="Unassembled WGS sequence"/>
</dbReference>
<dbReference type="WBParaSite" id="BPAG_0000578101-mRNA-1">
    <property type="protein sequence ID" value="BPAG_0000578101-mRNA-1"/>
    <property type="gene ID" value="BPAG_0000578101"/>
</dbReference>
<evidence type="ECO:0000313" key="1">
    <source>
        <dbReference type="EMBL" id="VDN86930.1"/>
    </source>
</evidence>
<evidence type="ECO:0000313" key="2">
    <source>
        <dbReference type="Proteomes" id="UP000278627"/>
    </source>
</evidence>
<dbReference type="EMBL" id="UZAD01004390">
    <property type="protein sequence ID" value="VDN86930.1"/>
    <property type="molecule type" value="Genomic_DNA"/>
</dbReference>
<protein>
    <submittedName>
        <fullName evidence="3">Secreted protein</fullName>
    </submittedName>
</protein>
<reference evidence="1 2" key="2">
    <citation type="submission" date="2018-11" db="EMBL/GenBank/DDBJ databases">
        <authorList>
            <consortium name="Pathogen Informatics"/>
        </authorList>
    </citation>
    <scope>NUCLEOTIDE SEQUENCE [LARGE SCALE GENOMIC DNA]</scope>
</reference>
<gene>
    <name evidence="1" type="ORF">BPAG_LOCUS5744</name>
</gene>
<dbReference type="AlphaFoldDB" id="A0A0N4TC44"/>
<name>A0A0N4TC44_BRUPA</name>